<protein>
    <submittedName>
        <fullName evidence="9">SusD family protein</fullName>
    </submittedName>
</protein>
<dbReference type="GO" id="GO:0009279">
    <property type="term" value="C:cell outer membrane"/>
    <property type="evidence" value="ECO:0007669"/>
    <property type="project" value="UniProtKB-SubCell"/>
</dbReference>
<evidence type="ECO:0000256" key="2">
    <source>
        <dbReference type="ARBA" id="ARBA00006275"/>
    </source>
</evidence>
<gene>
    <name evidence="9" type="ORF">SAMN05444266_108247</name>
</gene>
<dbReference type="EMBL" id="FRBL01000008">
    <property type="protein sequence ID" value="SHM48771.1"/>
    <property type="molecule type" value="Genomic_DNA"/>
</dbReference>
<feature type="domain" description="SusD-like N-terminal" evidence="8">
    <location>
        <begin position="84"/>
        <end position="223"/>
    </location>
</feature>
<evidence type="ECO:0000313" key="9">
    <source>
        <dbReference type="EMBL" id="SHM48771.1"/>
    </source>
</evidence>
<comment type="subcellular location">
    <subcellularLocation>
        <location evidence="1">Cell outer membrane</location>
    </subcellularLocation>
</comment>
<feature type="domain" description="RagB/SusD" evidence="7">
    <location>
        <begin position="354"/>
        <end position="445"/>
    </location>
</feature>
<proteinExistence type="inferred from homology"/>
<dbReference type="RefSeq" id="WP_073085183.1">
    <property type="nucleotide sequence ID" value="NZ_FRBL01000008.1"/>
</dbReference>
<evidence type="ECO:0000256" key="6">
    <source>
        <dbReference type="SAM" id="SignalP"/>
    </source>
</evidence>
<evidence type="ECO:0000256" key="1">
    <source>
        <dbReference type="ARBA" id="ARBA00004442"/>
    </source>
</evidence>
<keyword evidence="4" id="KW-0472">Membrane</keyword>
<dbReference type="InterPro" id="IPR033985">
    <property type="entry name" value="SusD-like_N"/>
</dbReference>
<evidence type="ECO:0000313" key="10">
    <source>
        <dbReference type="Proteomes" id="UP000184420"/>
    </source>
</evidence>
<dbReference type="PROSITE" id="PS51257">
    <property type="entry name" value="PROKAR_LIPOPROTEIN"/>
    <property type="match status" value="1"/>
</dbReference>
<dbReference type="OrthoDB" id="697229at2"/>
<evidence type="ECO:0000256" key="5">
    <source>
        <dbReference type="ARBA" id="ARBA00023237"/>
    </source>
</evidence>
<sequence length="477" mass="53454">MKYTIWLAGLLSVTMLAACNKDFLEVEPKGKLIAKKTDDYNLLLNNLDLLNVTADTQIPMGDEVAAVEPWLSGAPLRTQRLFKWADDIYEPNENNPEVIDFMKQVYVYNKVINEVMSSTNGTEQQKRGLKAEALVGRAWCYFMMVNYFGKPYHPATAATDPGCPISTQSDVTQRQFTRATVQEVYDLVLHDLQTALPDLPEKVYWRMRMSKTAGEALLGKVYLTMGRFPEALEQLNNAFTHLQGASIPVRLYDYNVEFATGGVFLPIGALGPASPAPDAITEYVFVKNTVNYWAFTNSELVITPETRALYHNQDLRLKLFTAAPFSGGAYGVPGVLRRIGMPGIAVNTGITLPDMILMRAECKARANDPDGARADLEMLRARRMPAAVAVVPAGMTQAQLIDYVINGERVREFAMTGSRWFDMRRMSVDPLFSQKVYTHRIYPATGAPQELTLKQERFTIRYSRLTMDLNPGMTNNP</sequence>
<dbReference type="AlphaFoldDB" id="A0A1M7J790"/>
<feature type="signal peptide" evidence="6">
    <location>
        <begin position="1"/>
        <end position="17"/>
    </location>
</feature>
<dbReference type="Proteomes" id="UP000184420">
    <property type="component" value="Unassembled WGS sequence"/>
</dbReference>
<reference evidence="9 10" key="1">
    <citation type="submission" date="2016-11" db="EMBL/GenBank/DDBJ databases">
        <authorList>
            <person name="Jaros S."/>
            <person name="Januszkiewicz K."/>
            <person name="Wedrychowicz H."/>
        </authorList>
    </citation>
    <scope>NUCLEOTIDE SEQUENCE [LARGE SCALE GENOMIC DNA]</scope>
    <source>
        <strain evidence="9 10">DSM 27406</strain>
    </source>
</reference>
<evidence type="ECO:0000259" key="7">
    <source>
        <dbReference type="Pfam" id="PF07980"/>
    </source>
</evidence>
<keyword evidence="3 6" id="KW-0732">Signal</keyword>
<dbReference type="STRING" id="1419482.SAMN05444266_108247"/>
<dbReference type="InterPro" id="IPR011990">
    <property type="entry name" value="TPR-like_helical_dom_sf"/>
</dbReference>
<dbReference type="Pfam" id="PF14322">
    <property type="entry name" value="SusD-like_3"/>
    <property type="match status" value="1"/>
</dbReference>
<accession>A0A1M7J790</accession>
<evidence type="ECO:0000256" key="4">
    <source>
        <dbReference type="ARBA" id="ARBA00023136"/>
    </source>
</evidence>
<feature type="chain" id="PRO_5013155951" evidence="6">
    <location>
        <begin position="18"/>
        <end position="477"/>
    </location>
</feature>
<name>A0A1M7J790_9BACT</name>
<dbReference type="SUPFAM" id="SSF48452">
    <property type="entry name" value="TPR-like"/>
    <property type="match status" value="1"/>
</dbReference>
<organism evidence="9 10">
    <name type="scientific">Chitinophaga jiangningensis</name>
    <dbReference type="NCBI Taxonomy" id="1419482"/>
    <lineage>
        <taxon>Bacteria</taxon>
        <taxon>Pseudomonadati</taxon>
        <taxon>Bacteroidota</taxon>
        <taxon>Chitinophagia</taxon>
        <taxon>Chitinophagales</taxon>
        <taxon>Chitinophagaceae</taxon>
        <taxon>Chitinophaga</taxon>
    </lineage>
</organism>
<evidence type="ECO:0000259" key="8">
    <source>
        <dbReference type="Pfam" id="PF14322"/>
    </source>
</evidence>
<dbReference type="InterPro" id="IPR012944">
    <property type="entry name" value="SusD_RagB_dom"/>
</dbReference>
<evidence type="ECO:0000256" key="3">
    <source>
        <dbReference type="ARBA" id="ARBA00022729"/>
    </source>
</evidence>
<dbReference type="Gene3D" id="1.25.40.390">
    <property type="match status" value="1"/>
</dbReference>
<dbReference type="Pfam" id="PF07980">
    <property type="entry name" value="SusD_RagB"/>
    <property type="match status" value="1"/>
</dbReference>
<comment type="similarity">
    <text evidence="2">Belongs to the SusD family.</text>
</comment>
<keyword evidence="10" id="KW-1185">Reference proteome</keyword>
<keyword evidence="5" id="KW-0998">Cell outer membrane</keyword>